<organism evidence="1 2">
    <name type="scientific">Haemonchus placei</name>
    <name type="common">Barber's pole worm</name>
    <dbReference type="NCBI Taxonomy" id="6290"/>
    <lineage>
        <taxon>Eukaryota</taxon>
        <taxon>Metazoa</taxon>
        <taxon>Ecdysozoa</taxon>
        <taxon>Nematoda</taxon>
        <taxon>Chromadorea</taxon>
        <taxon>Rhabditida</taxon>
        <taxon>Rhabditina</taxon>
        <taxon>Rhabditomorpha</taxon>
        <taxon>Strongyloidea</taxon>
        <taxon>Trichostrongylidae</taxon>
        <taxon>Haemonchus</taxon>
    </lineage>
</organism>
<name>A0A3P7WDJ9_HAEPC</name>
<sequence>MSALAGTDEDPVTIQQTRDRLRKTSLYDNYPHVCVEPFPALPINVRLPSLRGSCTRGNTTDHSTRSTSNILKQYVEEVDDGLKQRWAKLEVLPDTEGTAALAQLVLHHTDPPESKNIRKVQSLLKPCVVLLSF</sequence>
<evidence type="ECO:0000313" key="2">
    <source>
        <dbReference type="Proteomes" id="UP000268014"/>
    </source>
</evidence>
<proteinExistence type="predicted"/>
<dbReference type="AlphaFoldDB" id="A0A3P7WDJ9"/>
<dbReference type="OrthoDB" id="5871836at2759"/>
<gene>
    <name evidence="1" type="ORF">HPLM_LOCUS1885</name>
</gene>
<keyword evidence="2" id="KW-1185">Reference proteome</keyword>
<dbReference type="EMBL" id="UZAF01002982">
    <property type="protein sequence ID" value="VDO11835.1"/>
    <property type="molecule type" value="Genomic_DNA"/>
</dbReference>
<accession>A0A3P7WDJ9</accession>
<reference evidence="1 2" key="1">
    <citation type="submission" date="2018-11" db="EMBL/GenBank/DDBJ databases">
        <authorList>
            <consortium name="Pathogen Informatics"/>
        </authorList>
    </citation>
    <scope>NUCLEOTIDE SEQUENCE [LARGE SCALE GENOMIC DNA]</scope>
    <source>
        <strain evidence="1 2">MHpl1</strain>
    </source>
</reference>
<evidence type="ECO:0000313" key="1">
    <source>
        <dbReference type="EMBL" id="VDO11835.1"/>
    </source>
</evidence>
<dbReference type="Proteomes" id="UP000268014">
    <property type="component" value="Unassembled WGS sequence"/>
</dbReference>
<protein>
    <submittedName>
        <fullName evidence="1">Uncharacterized protein</fullName>
    </submittedName>
</protein>